<accession>A0ABT8YC64</accession>
<dbReference type="EMBL" id="JAUOTP010000005">
    <property type="protein sequence ID" value="MDO6415230.1"/>
    <property type="molecule type" value="Genomic_DNA"/>
</dbReference>
<evidence type="ECO:0000313" key="2">
    <source>
        <dbReference type="EMBL" id="MDO6415230.1"/>
    </source>
</evidence>
<reference evidence="2" key="1">
    <citation type="submission" date="2023-07" db="EMBL/GenBank/DDBJ databases">
        <authorList>
            <person name="Kim M."/>
        </authorList>
    </citation>
    <scope>NUCLEOTIDE SEQUENCE</scope>
    <source>
        <strain evidence="2">BIUV-7</strain>
    </source>
</reference>
<evidence type="ECO:0000256" key="1">
    <source>
        <dbReference type="SAM" id="SignalP"/>
    </source>
</evidence>
<evidence type="ECO:0000313" key="3">
    <source>
        <dbReference type="Proteomes" id="UP001169764"/>
    </source>
</evidence>
<protein>
    <recommendedName>
        <fullName evidence="4">Alpha/beta hydrolase</fullName>
    </recommendedName>
</protein>
<dbReference type="SUPFAM" id="SSF53474">
    <property type="entry name" value="alpha/beta-Hydrolases"/>
    <property type="match status" value="1"/>
</dbReference>
<feature type="signal peptide" evidence="1">
    <location>
        <begin position="1"/>
        <end position="17"/>
    </location>
</feature>
<proteinExistence type="predicted"/>
<dbReference type="PANTHER" id="PTHR33428">
    <property type="entry name" value="CHLOROPHYLLASE-2, CHLOROPLASTIC"/>
    <property type="match status" value="1"/>
</dbReference>
<dbReference type="PANTHER" id="PTHR33428:SF14">
    <property type="entry name" value="CARBOXYLESTERASE TYPE B DOMAIN-CONTAINING PROTEIN"/>
    <property type="match status" value="1"/>
</dbReference>
<name>A0ABT8YC64_9SPHN</name>
<organism evidence="2 3">
    <name type="scientific">Sphingomonas natans</name>
    <dbReference type="NCBI Taxonomy" id="3063330"/>
    <lineage>
        <taxon>Bacteria</taxon>
        <taxon>Pseudomonadati</taxon>
        <taxon>Pseudomonadota</taxon>
        <taxon>Alphaproteobacteria</taxon>
        <taxon>Sphingomonadales</taxon>
        <taxon>Sphingomonadaceae</taxon>
        <taxon>Sphingomonas</taxon>
    </lineage>
</organism>
<dbReference type="Gene3D" id="3.40.50.1820">
    <property type="entry name" value="alpha/beta hydrolase"/>
    <property type="match status" value="1"/>
</dbReference>
<keyword evidence="3" id="KW-1185">Reference proteome</keyword>
<keyword evidence="1" id="KW-0732">Signal</keyword>
<dbReference type="InterPro" id="IPR029058">
    <property type="entry name" value="AB_hydrolase_fold"/>
</dbReference>
<evidence type="ECO:0008006" key="4">
    <source>
        <dbReference type="Google" id="ProtNLM"/>
    </source>
</evidence>
<sequence>MLFSILAGVGLVAVAQAQDVPPPAPALPPGVIGSPGGSGAYPAVAEVPASLDDHTIYRPQALPRAKMPIVLWGNGACRDNGLAYAGFLREVASHGYLVVAAGHARREEPLRPAPAFSTTPTPPAGAPGVVPPRQLPDETQASQIVQGLDWALAENGRKLSAFYGRLDPQAVAVMGHSCGGLQAIAVAADPRVRTSMVLSSGVYNRGTSSGRSQISVTKAQLADIHGPVAYVNGGPADIAYENAKDDFDRITAVPALFAWLPVGHGGTFYTAPHGGEYGVVVVNWLDWQLKRDSRAGAMFAGAECGLCRRSHWTVERKGIF</sequence>
<feature type="chain" id="PRO_5046038085" description="Alpha/beta hydrolase" evidence="1">
    <location>
        <begin position="18"/>
        <end position="320"/>
    </location>
</feature>
<dbReference type="Proteomes" id="UP001169764">
    <property type="component" value="Unassembled WGS sequence"/>
</dbReference>
<gene>
    <name evidence="2" type="ORF">Q4F19_12630</name>
</gene>
<comment type="caution">
    <text evidence="2">The sequence shown here is derived from an EMBL/GenBank/DDBJ whole genome shotgun (WGS) entry which is preliminary data.</text>
</comment>